<dbReference type="Pfam" id="PF13643">
    <property type="entry name" value="DUF4145"/>
    <property type="match status" value="1"/>
</dbReference>
<dbReference type="Pfam" id="PF04851">
    <property type="entry name" value="ResIII"/>
    <property type="match status" value="1"/>
</dbReference>
<protein>
    <submittedName>
        <fullName evidence="3">DEAD/DEAH box helicase family protein</fullName>
    </submittedName>
</protein>
<name>A0ABW1ZU40_9DEIO</name>
<evidence type="ECO:0000313" key="4">
    <source>
        <dbReference type="Proteomes" id="UP001596317"/>
    </source>
</evidence>
<dbReference type="InterPro" id="IPR050742">
    <property type="entry name" value="Helicase_Restrict-Modif_Enz"/>
</dbReference>
<dbReference type="InterPro" id="IPR014001">
    <property type="entry name" value="Helicase_ATP-bd"/>
</dbReference>
<dbReference type="CDD" id="cd18032">
    <property type="entry name" value="DEXHc_RE_I_III_res"/>
    <property type="match status" value="1"/>
</dbReference>
<dbReference type="PANTHER" id="PTHR47396">
    <property type="entry name" value="TYPE I RESTRICTION ENZYME ECOKI R PROTEIN"/>
    <property type="match status" value="1"/>
</dbReference>
<dbReference type="Gene3D" id="3.90.1570.30">
    <property type="match status" value="1"/>
</dbReference>
<sequence>MSARPSASTNFAYLQPLEPQLARLGELAEKYWLDDANTALIKARQFAELLAQTVAARTGLLLVPGEGQLDLLNRLAREEVIPPEAEHLFHEIRKTGNRANHRFEGTPAEALDQVRYAWVLGVWYVRTFHEPEFKTQEFQTPVAPPSVAELTRRLQEAEEEVRRATGEVQTLLAQQQAQGMAQLEAVIQAAGKAASKIELTEAQTRQRIDTQLRTAGWDVDTVHLTYKKGTRPQKGRNLAISEWPTADGGWADYALFIGLRLVGVVEAKRAAKNVMSSLEQAKRYSRHFNLASVKDLDYPEGPWGEYRVPFLYATNGRPYLRQLQHESGIWFWDARRSTNPSKPLSGWHSPAGLLALLNQDAQAADEALKTTAMTYDVGLRPYQKQAIERAEAGIAAGQRELLLAMATGTGKTKTAITMIYRLLKARRFRRVLFLVDRSSLGAQATAAFETTRLEGTRTFAETFGLKTLDDGTPDADTAVHVATVQSFVRRLFGEPDTVPAVDTYDLIVVDEAHRGYTLDKDLATGELTWRSEDDYVSKYRRVLEHFDAVKIALTATPALHTTQIFGLPVFVYSYREAVLDGYLIDHEPPTCWKPG</sequence>
<feature type="coiled-coil region" evidence="1">
    <location>
        <begin position="147"/>
        <end position="174"/>
    </location>
</feature>
<comment type="caution">
    <text evidence="3">The sequence shown here is derived from an EMBL/GenBank/DDBJ whole genome shotgun (WGS) entry which is preliminary data.</text>
</comment>
<reference evidence="4" key="1">
    <citation type="journal article" date="2019" name="Int. J. Syst. Evol. Microbiol.">
        <title>The Global Catalogue of Microorganisms (GCM) 10K type strain sequencing project: providing services to taxonomists for standard genome sequencing and annotation.</title>
        <authorList>
            <consortium name="The Broad Institute Genomics Platform"/>
            <consortium name="The Broad Institute Genome Sequencing Center for Infectious Disease"/>
            <person name="Wu L."/>
            <person name="Ma J."/>
        </authorList>
    </citation>
    <scope>NUCLEOTIDE SEQUENCE [LARGE SCALE GENOMIC DNA]</scope>
    <source>
        <strain evidence="4">CCUG 63830</strain>
    </source>
</reference>
<accession>A0ABW1ZU40</accession>
<dbReference type="GO" id="GO:0004386">
    <property type="term" value="F:helicase activity"/>
    <property type="evidence" value="ECO:0007669"/>
    <property type="project" value="UniProtKB-KW"/>
</dbReference>
<keyword evidence="3" id="KW-0378">Hydrolase</keyword>
<dbReference type="Gene3D" id="3.40.50.300">
    <property type="entry name" value="P-loop containing nucleotide triphosphate hydrolases"/>
    <property type="match status" value="1"/>
</dbReference>
<dbReference type="Proteomes" id="UP001596317">
    <property type="component" value="Unassembled WGS sequence"/>
</dbReference>
<dbReference type="RefSeq" id="WP_380058979.1">
    <property type="nucleotide sequence ID" value="NZ_JBHSWB010000002.1"/>
</dbReference>
<keyword evidence="4" id="KW-1185">Reference proteome</keyword>
<dbReference type="EMBL" id="JBHSWB010000002">
    <property type="protein sequence ID" value="MFC6663052.1"/>
    <property type="molecule type" value="Genomic_DNA"/>
</dbReference>
<gene>
    <name evidence="3" type="ORF">ACFP90_23695</name>
</gene>
<dbReference type="InterPro" id="IPR025285">
    <property type="entry name" value="DUF4145"/>
</dbReference>
<organism evidence="3 4">
    <name type="scientific">Deinococcus multiflagellatus</name>
    <dbReference type="NCBI Taxonomy" id="1656887"/>
    <lineage>
        <taxon>Bacteria</taxon>
        <taxon>Thermotogati</taxon>
        <taxon>Deinococcota</taxon>
        <taxon>Deinococci</taxon>
        <taxon>Deinococcales</taxon>
        <taxon>Deinococcaceae</taxon>
        <taxon>Deinococcus</taxon>
    </lineage>
</organism>
<evidence type="ECO:0000256" key="1">
    <source>
        <dbReference type="SAM" id="Coils"/>
    </source>
</evidence>
<evidence type="ECO:0000313" key="3">
    <source>
        <dbReference type="EMBL" id="MFC6663052.1"/>
    </source>
</evidence>
<proteinExistence type="predicted"/>
<keyword evidence="3" id="KW-0067">ATP-binding</keyword>
<dbReference type="PANTHER" id="PTHR47396:SF1">
    <property type="entry name" value="ATP-DEPENDENT HELICASE IRC3-RELATED"/>
    <property type="match status" value="1"/>
</dbReference>
<keyword evidence="1" id="KW-0175">Coiled coil</keyword>
<feature type="domain" description="Helicase ATP-binding" evidence="2">
    <location>
        <begin position="392"/>
        <end position="575"/>
    </location>
</feature>
<evidence type="ECO:0000259" key="2">
    <source>
        <dbReference type="PROSITE" id="PS51192"/>
    </source>
</evidence>
<keyword evidence="3" id="KW-0347">Helicase</keyword>
<dbReference type="InterPro" id="IPR027417">
    <property type="entry name" value="P-loop_NTPase"/>
</dbReference>
<dbReference type="PROSITE" id="PS51192">
    <property type="entry name" value="HELICASE_ATP_BIND_1"/>
    <property type="match status" value="1"/>
</dbReference>
<dbReference type="SMART" id="SM00487">
    <property type="entry name" value="DEXDc"/>
    <property type="match status" value="1"/>
</dbReference>
<keyword evidence="3" id="KW-0547">Nucleotide-binding</keyword>
<dbReference type="SUPFAM" id="SSF52540">
    <property type="entry name" value="P-loop containing nucleoside triphosphate hydrolases"/>
    <property type="match status" value="1"/>
</dbReference>
<dbReference type="InterPro" id="IPR006935">
    <property type="entry name" value="Helicase/UvrB_N"/>
</dbReference>